<evidence type="ECO:0000313" key="3">
    <source>
        <dbReference type="Proteomes" id="UP000319257"/>
    </source>
</evidence>
<dbReference type="Pfam" id="PF13450">
    <property type="entry name" value="NAD_binding_8"/>
    <property type="match status" value="1"/>
</dbReference>
<dbReference type="InterPro" id="IPR036188">
    <property type="entry name" value="FAD/NAD-bd_sf"/>
</dbReference>
<dbReference type="AlphaFoldDB" id="A0A507ASU0"/>
<sequence>MEENRIFCVIVGAGMTGVALADRILATGTLRRDEFVILDKNHDFGGVWETNIYPGVACDIPSHAYVMKTHLNPGWSKKFSEGREIQQYYANWADSKRLRENTVFGVVVHEARWNEDTLLWELLVEDRKSGAMSKWIANVLFDNGGGFYRAKFADIPGRENFKGEQWHTAHWPADADLRGKRVAMIGTGPSAAQAGPRIQPEVQKLYMYQRSCGHVLPRGNYEIPSWEKALFRWFYPILWLYHVSWLLFFDRTRRMWMSGTKENQACHEACINFLEREVKDPVVRDKLRPTVAFGCKRVLFLDDWYSLYNKPNVELVTEKPLRITEHGIVSRLPHALSDTDLIDQPVGAYQQKTSEADIEEVEREVDVLIWATGFDMNDSGGHFRIYGKNGMTLSETWKDYPQTYWGVAVTEFPNLFLTLGPNSVNYWSNITTICEFQINYHCKILKHIRKQVETSQYALYPNPEVQKSFNKWLADNRTTPGTPTFLASNCATYHKTPSGATPMYNHLRIWDSFWKMRKVDWNDFVELRKAKLTSKNLELNTSVA</sequence>
<dbReference type="PANTHER" id="PTHR42877">
    <property type="entry name" value="L-ORNITHINE N(5)-MONOOXYGENASE-RELATED"/>
    <property type="match status" value="1"/>
</dbReference>
<dbReference type="InterPro" id="IPR051209">
    <property type="entry name" value="FAD-bind_Monooxygenase_sf"/>
</dbReference>
<dbReference type="Proteomes" id="UP000319257">
    <property type="component" value="Unassembled WGS sequence"/>
</dbReference>
<reference evidence="2 3" key="1">
    <citation type="submission" date="2019-06" db="EMBL/GenBank/DDBJ databases">
        <title>Draft genome sequence of the filamentous fungus Phialemoniopsis curvata isolated from diesel fuel.</title>
        <authorList>
            <person name="Varaljay V.A."/>
            <person name="Lyon W.J."/>
            <person name="Crouch A.L."/>
            <person name="Drake C.E."/>
            <person name="Hollomon J.M."/>
            <person name="Nadeau L.J."/>
            <person name="Nunn H.S."/>
            <person name="Stevenson B.S."/>
            <person name="Bojanowski C.L."/>
            <person name="Crookes-Goodson W.J."/>
        </authorList>
    </citation>
    <scope>NUCLEOTIDE SEQUENCE [LARGE SCALE GENOMIC DNA]</scope>
    <source>
        <strain evidence="2 3">D216</strain>
    </source>
</reference>
<dbReference type="RefSeq" id="XP_030989649.1">
    <property type="nucleotide sequence ID" value="XM_031133006.1"/>
</dbReference>
<dbReference type="InParanoid" id="A0A507ASU0"/>
<comment type="similarity">
    <text evidence="1">Belongs to the FAD-binding monooxygenase family.</text>
</comment>
<organism evidence="2 3">
    <name type="scientific">Thyridium curvatum</name>
    <dbReference type="NCBI Taxonomy" id="1093900"/>
    <lineage>
        <taxon>Eukaryota</taxon>
        <taxon>Fungi</taxon>
        <taxon>Dikarya</taxon>
        <taxon>Ascomycota</taxon>
        <taxon>Pezizomycotina</taxon>
        <taxon>Sordariomycetes</taxon>
        <taxon>Sordariomycetidae</taxon>
        <taxon>Thyridiales</taxon>
        <taxon>Thyridiaceae</taxon>
        <taxon>Thyridium</taxon>
    </lineage>
</organism>
<keyword evidence="3" id="KW-1185">Reference proteome</keyword>
<evidence type="ECO:0008006" key="4">
    <source>
        <dbReference type="Google" id="ProtNLM"/>
    </source>
</evidence>
<dbReference type="EMBL" id="SKBQ01000083">
    <property type="protein sequence ID" value="TPX07938.1"/>
    <property type="molecule type" value="Genomic_DNA"/>
</dbReference>
<dbReference type="GeneID" id="41977840"/>
<dbReference type="SUPFAM" id="SSF51905">
    <property type="entry name" value="FAD/NAD(P)-binding domain"/>
    <property type="match status" value="2"/>
</dbReference>
<proteinExistence type="inferred from homology"/>
<evidence type="ECO:0000313" key="2">
    <source>
        <dbReference type="EMBL" id="TPX07938.1"/>
    </source>
</evidence>
<name>A0A507ASU0_9PEZI</name>
<accession>A0A507ASU0</accession>
<dbReference type="Gene3D" id="3.50.50.60">
    <property type="entry name" value="FAD/NAD(P)-binding domain"/>
    <property type="match status" value="2"/>
</dbReference>
<dbReference type="PANTHER" id="PTHR42877:SF4">
    <property type="entry name" value="FAD_NAD(P)-BINDING DOMAIN-CONTAINING PROTEIN-RELATED"/>
    <property type="match status" value="1"/>
</dbReference>
<dbReference type="OrthoDB" id="74360at2759"/>
<evidence type="ECO:0000256" key="1">
    <source>
        <dbReference type="ARBA" id="ARBA00010139"/>
    </source>
</evidence>
<gene>
    <name evidence="2" type="ORF">E0L32_010393</name>
</gene>
<protein>
    <recommendedName>
        <fullName evidence="4">FAD/NAD(P)-binding domain-containing protein</fullName>
    </recommendedName>
</protein>
<comment type="caution">
    <text evidence="2">The sequence shown here is derived from an EMBL/GenBank/DDBJ whole genome shotgun (WGS) entry which is preliminary data.</text>
</comment>